<dbReference type="InterPro" id="IPR042171">
    <property type="entry name" value="Acyl-CoA_hotdog"/>
</dbReference>
<evidence type="ECO:0000256" key="1">
    <source>
        <dbReference type="ARBA" id="ARBA00006538"/>
    </source>
</evidence>
<gene>
    <name evidence="5" type="ORF">J3D65DRAFT_691290</name>
</gene>
<evidence type="ECO:0000256" key="2">
    <source>
        <dbReference type="ARBA" id="ARBA00022801"/>
    </source>
</evidence>
<dbReference type="InterPro" id="IPR029069">
    <property type="entry name" value="HotDog_dom_sf"/>
</dbReference>
<evidence type="ECO:0000256" key="3">
    <source>
        <dbReference type="SAM" id="MobiDB-lite"/>
    </source>
</evidence>
<dbReference type="EMBL" id="JBBPEH010000003">
    <property type="protein sequence ID" value="KAK7540470.1"/>
    <property type="molecule type" value="Genomic_DNA"/>
</dbReference>
<feature type="domain" description="Acyl-CoA thioesterase-like N-terminal HotDog" evidence="4">
    <location>
        <begin position="68"/>
        <end position="145"/>
    </location>
</feature>
<feature type="compositionally biased region" description="Polar residues" evidence="3">
    <location>
        <begin position="1"/>
        <end position="13"/>
    </location>
</feature>
<proteinExistence type="inferred from homology"/>
<keyword evidence="6" id="KW-1185">Reference proteome</keyword>
<comment type="similarity">
    <text evidence="1">Belongs to the C/M/P thioester hydrolase family.</text>
</comment>
<protein>
    <submittedName>
        <fullName evidence="5">Thioesterase-like superfamily-domain-containing protein</fullName>
    </submittedName>
</protein>
<dbReference type="PANTHER" id="PTHR11066">
    <property type="entry name" value="ACYL-COA THIOESTERASE"/>
    <property type="match status" value="1"/>
</dbReference>
<dbReference type="Gene3D" id="2.40.160.210">
    <property type="entry name" value="Acyl-CoA thioesterase, double hotdog domain"/>
    <property type="match status" value="1"/>
</dbReference>
<sequence length="370" mass="39746">MQEQPLSSPTPSGFQKPRGTSIPLTNPTSFAPLVALERLSATTFTNVEPVVAGGARVIRGRHGQAQLQLTTYGGLMFAQAAWAAAETIGSEWVIHNVTGTFLAPGVHGVPFTYHVRSVLEGKSFCLRAVEATQSHSRPGSATITNCRVTVSFKKLVAANPSQFDHQPPRSGPVQHALARFRAGASPHPNTLTRRTFPTLEAMLGRRQTAREPIYTPSVAGVEAVFMPLPASGLPRSQAFPNPRACRKTTALYTAVGRASEFAGASANLSICAHLNAADGMTLFDAAALLGFPAPQVRALCTLGLNVVIHDAGSVGIAGDGHKKKWYVQEGWVDRYADERVVFCTRVWDERGVCVLSSWQEGVLKLREARL</sequence>
<keyword evidence="2" id="KW-0378">Hydrolase</keyword>
<accession>A0ABR1LZ47</accession>
<dbReference type="GeneID" id="92036825"/>
<dbReference type="RefSeq" id="XP_066657401.1">
    <property type="nucleotide sequence ID" value="XM_066803919.1"/>
</dbReference>
<organism evidence="5 6">
    <name type="scientific">Phyllosticta citribraziliensis</name>
    <dbReference type="NCBI Taxonomy" id="989973"/>
    <lineage>
        <taxon>Eukaryota</taxon>
        <taxon>Fungi</taxon>
        <taxon>Dikarya</taxon>
        <taxon>Ascomycota</taxon>
        <taxon>Pezizomycotina</taxon>
        <taxon>Dothideomycetes</taxon>
        <taxon>Dothideomycetes incertae sedis</taxon>
        <taxon>Botryosphaeriales</taxon>
        <taxon>Phyllostictaceae</taxon>
        <taxon>Phyllosticta</taxon>
    </lineage>
</organism>
<dbReference type="SUPFAM" id="SSF54637">
    <property type="entry name" value="Thioesterase/thiol ester dehydrase-isomerase"/>
    <property type="match status" value="2"/>
</dbReference>
<dbReference type="Pfam" id="PF13622">
    <property type="entry name" value="4HBT_3"/>
    <property type="match status" value="1"/>
</dbReference>
<dbReference type="Proteomes" id="UP001360953">
    <property type="component" value="Unassembled WGS sequence"/>
</dbReference>
<evidence type="ECO:0000313" key="5">
    <source>
        <dbReference type="EMBL" id="KAK7540470.1"/>
    </source>
</evidence>
<dbReference type="InterPro" id="IPR049449">
    <property type="entry name" value="TesB_ACOT8-like_N"/>
</dbReference>
<evidence type="ECO:0000259" key="4">
    <source>
        <dbReference type="Pfam" id="PF13622"/>
    </source>
</evidence>
<reference evidence="5 6" key="1">
    <citation type="submission" date="2024-04" db="EMBL/GenBank/DDBJ databases">
        <title>Phyllosticta paracitricarpa is synonymous to the EU quarantine fungus P. citricarpa based on phylogenomic analyses.</title>
        <authorList>
            <consortium name="Lawrence Berkeley National Laboratory"/>
            <person name="Van ingen-buijs V.A."/>
            <person name="Van westerhoven A.C."/>
            <person name="Haridas S."/>
            <person name="Skiadas P."/>
            <person name="Martin F."/>
            <person name="Groenewald J.Z."/>
            <person name="Crous P.W."/>
            <person name="Seidl M.F."/>
        </authorList>
    </citation>
    <scope>NUCLEOTIDE SEQUENCE [LARGE SCALE GENOMIC DNA]</scope>
    <source>
        <strain evidence="5 6">CPC 17464</strain>
    </source>
</reference>
<dbReference type="PANTHER" id="PTHR11066:SF64">
    <property type="entry name" value="ACYL-COA THIOESTERASE (AFU_ORTHOLOGUE AFUA_1G12060)"/>
    <property type="match status" value="1"/>
</dbReference>
<dbReference type="InterPro" id="IPR003703">
    <property type="entry name" value="Acyl_CoA_thio"/>
</dbReference>
<name>A0ABR1LZ47_9PEZI</name>
<comment type="caution">
    <text evidence="5">The sequence shown here is derived from an EMBL/GenBank/DDBJ whole genome shotgun (WGS) entry which is preliminary data.</text>
</comment>
<evidence type="ECO:0000313" key="6">
    <source>
        <dbReference type="Proteomes" id="UP001360953"/>
    </source>
</evidence>
<feature type="region of interest" description="Disordered" evidence="3">
    <location>
        <begin position="1"/>
        <end position="25"/>
    </location>
</feature>